<name>A0A401FTC2_9BACT</name>
<dbReference type="PANTHER" id="PTHR44068:SF11">
    <property type="entry name" value="GERANYL DIPHOSPHATE 2-C-METHYLTRANSFERASE"/>
    <property type="match status" value="1"/>
</dbReference>
<dbReference type="Pfam" id="PF08241">
    <property type="entry name" value="Methyltransf_11"/>
    <property type="match status" value="1"/>
</dbReference>
<dbReference type="CDD" id="cd02440">
    <property type="entry name" value="AdoMet_MTases"/>
    <property type="match status" value="1"/>
</dbReference>
<dbReference type="EMBL" id="BEXT01000001">
    <property type="protein sequence ID" value="GBC60227.1"/>
    <property type="molecule type" value="Genomic_DNA"/>
</dbReference>
<keyword evidence="4" id="KW-1185">Reference proteome</keyword>
<comment type="caution">
    <text evidence="3">The sequence shown here is derived from an EMBL/GenBank/DDBJ whole genome shotgun (WGS) entry which is preliminary data.</text>
</comment>
<dbReference type="GO" id="GO:0008757">
    <property type="term" value="F:S-adenosylmethionine-dependent methyltransferase activity"/>
    <property type="evidence" value="ECO:0007669"/>
    <property type="project" value="InterPro"/>
</dbReference>
<dbReference type="SUPFAM" id="SSF53335">
    <property type="entry name" value="S-adenosyl-L-methionine-dependent methyltransferases"/>
    <property type="match status" value="1"/>
</dbReference>
<dbReference type="PANTHER" id="PTHR44068">
    <property type="entry name" value="ZGC:194242"/>
    <property type="match status" value="1"/>
</dbReference>
<organism evidence="3 4">
    <name type="scientific">Desulfonema ishimotonii</name>
    <dbReference type="NCBI Taxonomy" id="45657"/>
    <lineage>
        <taxon>Bacteria</taxon>
        <taxon>Pseudomonadati</taxon>
        <taxon>Thermodesulfobacteriota</taxon>
        <taxon>Desulfobacteria</taxon>
        <taxon>Desulfobacterales</taxon>
        <taxon>Desulfococcaceae</taxon>
        <taxon>Desulfonema</taxon>
    </lineage>
</organism>
<dbReference type="InterPro" id="IPR013216">
    <property type="entry name" value="Methyltransf_11"/>
</dbReference>
<reference evidence="4" key="2">
    <citation type="submission" date="2019-01" db="EMBL/GenBank/DDBJ databases">
        <title>Genome sequence of Desulfonema ishimotonii strain Tokyo 01.</title>
        <authorList>
            <person name="Fukui M."/>
        </authorList>
    </citation>
    <scope>NUCLEOTIDE SEQUENCE [LARGE SCALE GENOMIC DNA]</scope>
    <source>
        <strain evidence="4">Tokyo 01</strain>
    </source>
</reference>
<dbReference type="OrthoDB" id="5363250at2"/>
<evidence type="ECO:0000259" key="2">
    <source>
        <dbReference type="Pfam" id="PF08241"/>
    </source>
</evidence>
<keyword evidence="1" id="KW-0808">Transferase</keyword>
<reference evidence="4" key="1">
    <citation type="submission" date="2017-11" db="EMBL/GenBank/DDBJ databases">
        <authorList>
            <person name="Watanabe M."/>
            <person name="Kojima H."/>
        </authorList>
    </citation>
    <scope>NUCLEOTIDE SEQUENCE [LARGE SCALE GENOMIC DNA]</scope>
    <source>
        <strain evidence="4">Tokyo 01</strain>
    </source>
</reference>
<dbReference type="RefSeq" id="WP_124327669.1">
    <property type="nucleotide sequence ID" value="NZ_BEXT01000001.1"/>
</dbReference>
<sequence length="121" mass="13389">MADDILTCRARGRLLDIGTGPGWLLVKLHEKSSDLRLTGLDISAPMITTARKNIRRLGLSEHIYFREGTAAHLPFAGNSFDIVVSTGSLHHWKEPVRGLNEVYRVLCPGGYALIYDLVSDT</sequence>
<dbReference type="AlphaFoldDB" id="A0A401FTC2"/>
<evidence type="ECO:0000256" key="1">
    <source>
        <dbReference type="ARBA" id="ARBA00022679"/>
    </source>
</evidence>
<protein>
    <recommendedName>
        <fullName evidence="2">Methyltransferase type 11 domain-containing protein</fullName>
    </recommendedName>
</protein>
<evidence type="ECO:0000313" key="3">
    <source>
        <dbReference type="EMBL" id="GBC60227.1"/>
    </source>
</evidence>
<dbReference type="Proteomes" id="UP000288096">
    <property type="component" value="Unassembled WGS sequence"/>
</dbReference>
<proteinExistence type="predicted"/>
<feature type="domain" description="Methyltransferase type 11" evidence="2">
    <location>
        <begin position="15"/>
        <end position="114"/>
    </location>
</feature>
<dbReference type="Gene3D" id="3.40.50.150">
    <property type="entry name" value="Vaccinia Virus protein VP39"/>
    <property type="match status" value="1"/>
</dbReference>
<dbReference type="InterPro" id="IPR050447">
    <property type="entry name" value="Erg6_SMT_methyltransf"/>
</dbReference>
<evidence type="ECO:0000313" key="4">
    <source>
        <dbReference type="Proteomes" id="UP000288096"/>
    </source>
</evidence>
<gene>
    <name evidence="3" type="ORF">DENIS_1178</name>
</gene>
<dbReference type="InterPro" id="IPR029063">
    <property type="entry name" value="SAM-dependent_MTases_sf"/>
</dbReference>
<accession>A0A401FTC2</accession>